<evidence type="ECO:0000256" key="3">
    <source>
        <dbReference type="ARBA" id="ARBA00022692"/>
    </source>
</evidence>
<feature type="transmembrane region" description="Helical" evidence="6">
    <location>
        <begin position="393"/>
        <end position="412"/>
    </location>
</feature>
<evidence type="ECO:0000256" key="5">
    <source>
        <dbReference type="ARBA" id="ARBA00023136"/>
    </source>
</evidence>
<feature type="transmembrane region" description="Helical" evidence="6">
    <location>
        <begin position="446"/>
        <end position="463"/>
    </location>
</feature>
<keyword evidence="4 6" id="KW-1133">Transmembrane helix</keyword>
<gene>
    <name evidence="7" type="ORF">ABE28_015865</name>
</gene>
<dbReference type="Pfam" id="PF01943">
    <property type="entry name" value="Polysacc_synt"/>
    <property type="match status" value="1"/>
</dbReference>
<name>A0A1B3XRI0_9BACI</name>
<feature type="transmembrane region" description="Helical" evidence="6">
    <location>
        <begin position="118"/>
        <end position="139"/>
    </location>
</feature>
<comment type="subcellular location">
    <subcellularLocation>
        <location evidence="1">Cell membrane</location>
        <topology evidence="1">Multi-pass membrane protein</topology>
    </subcellularLocation>
</comment>
<dbReference type="PANTHER" id="PTHR30250:SF11">
    <property type="entry name" value="O-ANTIGEN TRANSPORTER-RELATED"/>
    <property type="match status" value="1"/>
</dbReference>
<feature type="transmembrane region" description="Helical" evidence="6">
    <location>
        <begin position="41"/>
        <end position="59"/>
    </location>
</feature>
<feature type="transmembrane region" description="Helical" evidence="6">
    <location>
        <begin position="299"/>
        <end position="317"/>
    </location>
</feature>
<dbReference type="PANTHER" id="PTHR30250">
    <property type="entry name" value="PST FAMILY PREDICTED COLANIC ACID TRANSPORTER"/>
    <property type="match status" value="1"/>
</dbReference>
<feature type="transmembrane region" description="Helical" evidence="6">
    <location>
        <begin position="332"/>
        <end position="354"/>
    </location>
</feature>
<protein>
    <submittedName>
        <fullName evidence="7">Uncharacterized protein</fullName>
    </submittedName>
</protein>
<keyword evidence="5 6" id="KW-0472">Membrane</keyword>
<dbReference type="AlphaFoldDB" id="A0A1B3XRI0"/>
<dbReference type="InterPro" id="IPR002797">
    <property type="entry name" value="Polysacc_synth"/>
</dbReference>
<evidence type="ECO:0000256" key="2">
    <source>
        <dbReference type="ARBA" id="ARBA00022475"/>
    </source>
</evidence>
<feature type="transmembrane region" description="Helical" evidence="6">
    <location>
        <begin position="12"/>
        <end position="35"/>
    </location>
</feature>
<sequence length="468" mass="53989">MFSHSLMKKFLSFSIGNWVSLLIALISTPIITRIISPEDFGVFSLFTIILNLLLMISMLGTDQSYGRFYYEVDKGLRKNLLFYCLRISFFMLIAIALIILIFREYAVFFLFDSNDFNLIILLLIGLVMSIFNRFSLLVVRMEQRGGLYSVLQVTTKLLDFGILLLIYYSYFNIKEYYIPIISMIVTCLAVSLIAIILTKENWKLSKGDPGNKKTYNYRQLISYGFPLAITMIMTWVFQYTDRFFIKALGDYRELGLYAAAFKLVAILTIIQISFTTFWVPLSNQKYQENNQDRQFFSRMFSLVSFAMTAIGFILIFSKDLLKIMFGEQYMEAVYIFPMLVLVPVMYTISEISVVGINFNKKPKYHILISVLVCLVSIIGNLGLVPYLGAKGAAISTGVSYVFFLILRTNFGVKNFSFNINYKKLYFEIFSLTFFALISTLTKTNPIQIGIGIFLLMVIFFINYKNLKK</sequence>
<feature type="transmembrane region" description="Helical" evidence="6">
    <location>
        <begin position="176"/>
        <end position="199"/>
    </location>
</feature>
<proteinExistence type="predicted"/>
<feature type="transmembrane region" description="Helical" evidence="6">
    <location>
        <begin position="424"/>
        <end position="440"/>
    </location>
</feature>
<organism evidence="7 8">
    <name type="scientific">Peribacillus muralis</name>
    <dbReference type="NCBI Taxonomy" id="264697"/>
    <lineage>
        <taxon>Bacteria</taxon>
        <taxon>Bacillati</taxon>
        <taxon>Bacillota</taxon>
        <taxon>Bacilli</taxon>
        <taxon>Bacillales</taxon>
        <taxon>Bacillaceae</taxon>
        <taxon>Peribacillus</taxon>
    </lineage>
</organism>
<evidence type="ECO:0000313" key="7">
    <source>
        <dbReference type="EMBL" id="AOH55839.1"/>
    </source>
</evidence>
<keyword evidence="8" id="KW-1185">Reference proteome</keyword>
<dbReference type="EMBL" id="CP017080">
    <property type="protein sequence ID" value="AOH55839.1"/>
    <property type="molecule type" value="Genomic_DNA"/>
</dbReference>
<evidence type="ECO:0000313" key="8">
    <source>
        <dbReference type="Proteomes" id="UP000077926"/>
    </source>
</evidence>
<feature type="transmembrane region" description="Helical" evidence="6">
    <location>
        <begin position="80"/>
        <end position="102"/>
    </location>
</feature>
<feature type="transmembrane region" description="Helical" evidence="6">
    <location>
        <begin position="366"/>
        <end position="387"/>
    </location>
</feature>
<evidence type="ECO:0000256" key="6">
    <source>
        <dbReference type="SAM" id="Phobius"/>
    </source>
</evidence>
<evidence type="ECO:0000256" key="1">
    <source>
        <dbReference type="ARBA" id="ARBA00004651"/>
    </source>
</evidence>
<reference evidence="7 8" key="1">
    <citation type="submission" date="2016-08" db="EMBL/GenBank/DDBJ databases">
        <title>Complete genome sequence of Bacillus muralis G25-68, a strain with toxicity to nematodes.</title>
        <authorList>
            <person name="Zheng Z."/>
        </authorList>
    </citation>
    <scope>NUCLEOTIDE SEQUENCE [LARGE SCALE GENOMIC DNA]</scope>
    <source>
        <strain evidence="7 8">G25-68</strain>
    </source>
</reference>
<keyword evidence="2" id="KW-1003">Cell membrane</keyword>
<dbReference type="GO" id="GO:0005886">
    <property type="term" value="C:plasma membrane"/>
    <property type="evidence" value="ECO:0007669"/>
    <property type="project" value="UniProtKB-SubCell"/>
</dbReference>
<keyword evidence="3 6" id="KW-0812">Transmembrane</keyword>
<dbReference type="STRING" id="264697.ABE28_015865"/>
<evidence type="ECO:0000256" key="4">
    <source>
        <dbReference type="ARBA" id="ARBA00022989"/>
    </source>
</evidence>
<dbReference type="Proteomes" id="UP000077926">
    <property type="component" value="Chromosome"/>
</dbReference>
<feature type="transmembrane region" description="Helical" evidence="6">
    <location>
        <begin position="220"/>
        <end position="237"/>
    </location>
</feature>
<dbReference type="KEGG" id="bmur:ABE28_015865"/>
<feature type="transmembrane region" description="Helical" evidence="6">
    <location>
        <begin position="146"/>
        <end position="170"/>
    </location>
</feature>
<feature type="transmembrane region" description="Helical" evidence="6">
    <location>
        <begin position="257"/>
        <end position="279"/>
    </location>
</feature>
<dbReference type="InterPro" id="IPR050833">
    <property type="entry name" value="Poly_Biosynth_Transport"/>
</dbReference>
<accession>A0A1B3XRI0</accession>